<proteinExistence type="predicted"/>
<organism evidence="1">
    <name type="scientific">Arundo donax</name>
    <name type="common">Giant reed</name>
    <name type="synonym">Donax arundinaceus</name>
    <dbReference type="NCBI Taxonomy" id="35708"/>
    <lineage>
        <taxon>Eukaryota</taxon>
        <taxon>Viridiplantae</taxon>
        <taxon>Streptophyta</taxon>
        <taxon>Embryophyta</taxon>
        <taxon>Tracheophyta</taxon>
        <taxon>Spermatophyta</taxon>
        <taxon>Magnoliopsida</taxon>
        <taxon>Liliopsida</taxon>
        <taxon>Poales</taxon>
        <taxon>Poaceae</taxon>
        <taxon>PACMAD clade</taxon>
        <taxon>Arundinoideae</taxon>
        <taxon>Arundineae</taxon>
        <taxon>Arundo</taxon>
    </lineage>
</organism>
<name>A0A0A8YZD4_ARUDO</name>
<evidence type="ECO:0000313" key="1">
    <source>
        <dbReference type="EMBL" id="JAD27962.1"/>
    </source>
</evidence>
<reference evidence="1" key="2">
    <citation type="journal article" date="2015" name="Data Brief">
        <title>Shoot transcriptome of the giant reed, Arundo donax.</title>
        <authorList>
            <person name="Barrero R.A."/>
            <person name="Guerrero F.D."/>
            <person name="Moolhuijzen P."/>
            <person name="Goolsby J.A."/>
            <person name="Tidwell J."/>
            <person name="Bellgard S.E."/>
            <person name="Bellgard M.I."/>
        </authorList>
    </citation>
    <scope>NUCLEOTIDE SEQUENCE</scope>
    <source>
        <tissue evidence="1">Shoot tissue taken approximately 20 cm above the soil surface</tissue>
    </source>
</reference>
<accession>A0A0A8YZD4</accession>
<protein>
    <submittedName>
        <fullName evidence="1">Uncharacterized protein</fullName>
    </submittedName>
</protein>
<sequence length="25" mass="2711">MVFVPTYLYAGNVIASFSLSVDETS</sequence>
<dbReference type="EMBL" id="GBRH01269933">
    <property type="protein sequence ID" value="JAD27962.1"/>
    <property type="molecule type" value="Transcribed_RNA"/>
</dbReference>
<reference evidence="1" key="1">
    <citation type="submission" date="2014-09" db="EMBL/GenBank/DDBJ databases">
        <authorList>
            <person name="Magalhaes I.L.F."/>
            <person name="Oliveira U."/>
            <person name="Santos F.R."/>
            <person name="Vidigal T.H.D.A."/>
            <person name="Brescovit A.D."/>
            <person name="Santos A.J."/>
        </authorList>
    </citation>
    <scope>NUCLEOTIDE SEQUENCE</scope>
    <source>
        <tissue evidence="1">Shoot tissue taken approximately 20 cm above the soil surface</tissue>
    </source>
</reference>
<dbReference type="AlphaFoldDB" id="A0A0A8YZD4"/>